<protein>
    <recommendedName>
        <fullName evidence="6">Anaphase-promoting complex subunit 4 WD40 domain-containing protein</fullName>
    </recommendedName>
</protein>
<proteinExistence type="predicted"/>
<keyword evidence="1 3" id="KW-0853">WD repeat</keyword>
<evidence type="ECO:0000256" key="2">
    <source>
        <dbReference type="ARBA" id="ARBA00022737"/>
    </source>
</evidence>
<gene>
    <name evidence="5" type="ORF">BOLC6T39162H</name>
</gene>
<evidence type="ECO:0000256" key="3">
    <source>
        <dbReference type="PROSITE-ProRule" id="PRU00221"/>
    </source>
</evidence>
<accession>A0A3P6HCS8</accession>
<sequence length="373" mass="40538">MSIIAGSYERFIWGFKLKPTKHDADTQTLTLSPLFSYPSHISSITTVACSGPAAASGGSDDTIHLYDLPSASSLGSLLDHNHTASITALSFYTPSSLSFPRNLISAAADGSVAIFDTDPFVLLKSFRPHKKAVNDLSIHPSGKLALAVYRDECFAMLNLVRGKRSFCCRLGHEASLVKFDPSGERFFMVVNSKVGVHQSEDAKLLLELDNGSRKRILCASPGDVRFFLYLSISLSLFSNLFFKLKCLIDLQQSGTLFTAGEDRAITAWDTNSGKLAYSIQDAHPARIKGVVTLTKNDSDGASEDPYLVASASSDGIIRVWDMRMAAKENAKPLAETNTKSRLTCLAGSALNSMRRPQIGNQKSQKLEEGLNTE</sequence>
<dbReference type="SMART" id="SM00320">
    <property type="entry name" value="WD40"/>
    <property type="match status" value="4"/>
</dbReference>
<keyword evidence="2" id="KW-0677">Repeat</keyword>
<dbReference type="PROSITE" id="PS00678">
    <property type="entry name" value="WD_REPEATS_1"/>
    <property type="match status" value="1"/>
</dbReference>
<dbReference type="Gene3D" id="2.130.10.10">
    <property type="entry name" value="YVTN repeat-like/Quinoprotein amine dehydrogenase"/>
    <property type="match status" value="2"/>
</dbReference>
<feature type="compositionally biased region" description="Basic and acidic residues" evidence="4">
    <location>
        <begin position="364"/>
        <end position="373"/>
    </location>
</feature>
<dbReference type="AlphaFoldDB" id="A0A3P6HCS8"/>
<feature type="repeat" description="WD" evidence="3">
    <location>
        <begin position="302"/>
        <end position="330"/>
    </location>
</feature>
<dbReference type="InterPro" id="IPR001680">
    <property type="entry name" value="WD40_rpt"/>
</dbReference>
<dbReference type="PROSITE" id="PS50082">
    <property type="entry name" value="WD_REPEATS_2"/>
    <property type="match status" value="1"/>
</dbReference>
<organism evidence="5">
    <name type="scientific">Brassica oleracea</name>
    <name type="common">Wild cabbage</name>
    <dbReference type="NCBI Taxonomy" id="3712"/>
    <lineage>
        <taxon>Eukaryota</taxon>
        <taxon>Viridiplantae</taxon>
        <taxon>Streptophyta</taxon>
        <taxon>Embryophyta</taxon>
        <taxon>Tracheophyta</taxon>
        <taxon>Spermatophyta</taxon>
        <taxon>Magnoliopsida</taxon>
        <taxon>eudicotyledons</taxon>
        <taxon>Gunneridae</taxon>
        <taxon>Pentapetalae</taxon>
        <taxon>rosids</taxon>
        <taxon>malvids</taxon>
        <taxon>Brassicales</taxon>
        <taxon>Brassicaceae</taxon>
        <taxon>Brassiceae</taxon>
        <taxon>Brassica</taxon>
    </lineage>
</organism>
<evidence type="ECO:0000313" key="5">
    <source>
        <dbReference type="EMBL" id="VDD63709.1"/>
    </source>
</evidence>
<dbReference type="InterPro" id="IPR036322">
    <property type="entry name" value="WD40_repeat_dom_sf"/>
</dbReference>
<evidence type="ECO:0000256" key="1">
    <source>
        <dbReference type="ARBA" id="ARBA00022574"/>
    </source>
</evidence>
<evidence type="ECO:0008006" key="6">
    <source>
        <dbReference type="Google" id="ProtNLM"/>
    </source>
</evidence>
<reference evidence="5" key="1">
    <citation type="submission" date="2018-11" db="EMBL/GenBank/DDBJ databases">
        <authorList>
            <consortium name="Genoscope - CEA"/>
            <person name="William W."/>
        </authorList>
    </citation>
    <scope>NUCLEOTIDE SEQUENCE</scope>
</reference>
<dbReference type="InterPro" id="IPR019775">
    <property type="entry name" value="WD40_repeat_CS"/>
</dbReference>
<name>A0A3P6HCS8_BRAOL</name>
<dbReference type="PANTHER" id="PTHR44675:SF1">
    <property type="entry name" value="P21-ACTIVATED PROTEIN KINASE-INTERACTING PROTEIN 1"/>
    <property type="match status" value="1"/>
</dbReference>
<dbReference type="InterPro" id="IPR051959">
    <property type="entry name" value="PAK1-Kinase_Regulator"/>
</dbReference>
<dbReference type="FunFam" id="2.130.10.10:FF:001479">
    <property type="entry name" value="BnaA02g13180D protein"/>
    <property type="match status" value="1"/>
</dbReference>
<dbReference type="EMBL" id="LR031880">
    <property type="protein sequence ID" value="VDD63709.1"/>
    <property type="molecule type" value="Genomic_DNA"/>
</dbReference>
<dbReference type="PANTHER" id="PTHR44675">
    <property type="entry name" value="PAK1 INTERACTING PROTEIN 1"/>
    <property type="match status" value="1"/>
</dbReference>
<dbReference type="Pfam" id="PF00400">
    <property type="entry name" value="WD40"/>
    <property type="match status" value="3"/>
</dbReference>
<feature type="region of interest" description="Disordered" evidence="4">
    <location>
        <begin position="353"/>
        <end position="373"/>
    </location>
</feature>
<evidence type="ECO:0000256" key="4">
    <source>
        <dbReference type="SAM" id="MobiDB-lite"/>
    </source>
</evidence>
<dbReference type="InterPro" id="IPR015943">
    <property type="entry name" value="WD40/YVTN_repeat-like_dom_sf"/>
</dbReference>
<dbReference type="SUPFAM" id="SSF50978">
    <property type="entry name" value="WD40 repeat-like"/>
    <property type="match status" value="1"/>
</dbReference>